<feature type="region of interest" description="Disordered" evidence="1">
    <location>
        <begin position="1"/>
        <end position="63"/>
    </location>
</feature>
<keyword evidence="3" id="KW-1185">Reference proteome</keyword>
<dbReference type="Proteomes" id="UP000054653">
    <property type="component" value="Unassembled WGS sequence"/>
</dbReference>
<organism evidence="2 3">
    <name type="scientific">Trichinella britovi</name>
    <name type="common">Parasitic roundworm</name>
    <dbReference type="NCBI Taxonomy" id="45882"/>
    <lineage>
        <taxon>Eukaryota</taxon>
        <taxon>Metazoa</taxon>
        <taxon>Ecdysozoa</taxon>
        <taxon>Nematoda</taxon>
        <taxon>Enoplea</taxon>
        <taxon>Dorylaimia</taxon>
        <taxon>Trichinellida</taxon>
        <taxon>Trichinellidae</taxon>
        <taxon>Trichinella</taxon>
    </lineage>
</organism>
<protein>
    <submittedName>
        <fullName evidence="2">Uncharacterized protein</fullName>
    </submittedName>
</protein>
<sequence>MLPRECEPGKKGSRAGGSQTEDMTARRNLAVDTSPSSPSHDCDNSPDGVTNEPAREIGSLHKQVSFNDQREMYLLM</sequence>
<gene>
    <name evidence="2" type="ORF">T03_11728</name>
</gene>
<accession>A0A0V1DEG8</accession>
<evidence type="ECO:0000313" key="3">
    <source>
        <dbReference type="Proteomes" id="UP000054653"/>
    </source>
</evidence>
<evidence type="ECO:0000313" key="2">
    <source>
        <dbReference type="EMBL" id="KRY59882.1"/>
    </source>
</evidence>
<dbReference type="EMBL" id="JYDI01000009">
    <property type="protein sequence ID" value="KRY59882.1"/>
    <property type="molecule type" value="Genomic_DNA"/>
</dbReference>
<proteinExistence type="predicted"/>
<evidence type="ECO:0000256" key="1">
    <source>
        <dbReference type="SAM" id="MobiDB-lite"/>
    </source>
</evidence>
<feature type="compositionally biased region" description="Basic and acidic residues" evidence="1">
    <location>
        <begin position="1"/>
        <end position="10"/>
    </location>
</feature>
<name>A0A0V1DEG8_TRIBR</name>
<dbReference type="AlphaFoldDB" id="A0A0V1DEG8"/>
<reference evidence="2 3" key="1">
    <citation type="submission" date="2015-01" db="EMBL/GenBank/DDBJ databases">
        <title>Evolution of Trichinella species and genotypes.</title>
        <authorList>
            <person name="Korhonen P.K."/>
            <person name="Edoardo P."/>
            <person name="Giuseppe L.R."/>
            <person name="Gasser R.B."/>
        </authorList>
    </citation>
    <scope>NUCLEOTIDE SEQUENCE [LARGE SCALE GENOMIC DNA]</scope>
    <source>
        <strain evidence="2">ISS120</strain>
    </source>
</reference>
<comment type="caution">
    <text evidence="2">The sequence shown here is derived from an EMBL/GenBank/DDBJ whole genome shotgun (WGS) entry which is preliminary data.</text>
</comment>